<reference evidence="2 3" key="1">
    <citation type="journal article" date="2019" name="Nat. Ecol. Evol.">
        <title>Megaphylogeny resolves global patterns of mushroom evolution.</title>
        <authorList>
            <person name="Varga T."/>
            <person name="Krizsan K."/>
            <person name="Foldi C."/>
            <person name="Dima B."/>
            <person name="Sanchez-Garcia M."/>
            <person name="Sanchez-Ramirez S."/>
            <person name="Szollosi G.J."/>
            <person name="Szarkandi J.G."/>
            <person name="Papp V."/>
            <person name="Albert L."/>
            <person name="Andreopoulos W."/>
            <person name="Angelini C."/>
            <person name="Antonin V."/>
            <person name="Barry K.W."/>
            <person name="Bougher N.L."/>
            <person name="Buchanan P."/>
            <person name="Buyck B."/>
            <person name="Bense V."/>
            <person name="Catcheside P."/>
            <person name="Chovatia M."/>
            <person name="Cooper J."/>
            <person name="Damon W."/>
            <person name="Desjardin D."/>
            <person name="Finy P."/>
            <person name="Geml J."/>
            <person name="Haridas S."/>
            <person name="Hughes K."/>
            <person name="Justo A."/>
            <person name="Karasinski D."/>
            <person name="Kautmanova I."/>
            <person name="Kiss B."/>
            <person name="Kocsube S."/>
            <person name="Kotiranta H."/>
            <person name="LaButti K.M."/>
            <person name="Lechner B.E."/>
            <person name="Liimatainen K."/>
            <person name="Lipzen A."/>
            <person name="Lukacs Z."/>
            <person name="Mihaltcheva S."/>
            <person name="Morgado L.N."/>
            <person name="Niskanen T."/>
            <person name="Noordeloos M.E."/>
            <person name="Ohm R.A."/>
            <person name="Ortiz-Santana B."/>
            <person name="Ovrebo C."/>
            <person name="Racz N."/>
            <person name="Riley R."/>
            <person name="Savchenko A."/>
            <person name="Shiryaev A."/>
            <person name="Soop K."/>
            <person name="Spirin V."/>
            <person name="Szebenyi C."/>
            <person name="Tomsovsky M."/>
            <person name="Tulloss R.E."/>
            <person name="Uehling J."/>
            <person name="Grigoriev I.V."/>
            <person name="Vagvolgyi C."/>
            <person name="Papp T."/>
            <person name="Martin F.M."/>
            <person name="Miettinen O."/>
            <person name="Hibbett D.S."/>
            <person name="Nagy L.G."/>
        </authorList>
    </citation>
    <scope>NUCLEOTIDE SEQUENCE [LARGE SCALE GENOMIC DNA]</scope>
    <source>
        <strain evidence="2 3">CBS 166.37</strain>
    </source>
</reference>
<sequence length="257" mass="29028">MLKEDEVLTQLASETHFESKVEAEGKFIIPKNIGRVIKSTGKGVNITPKYFHPWFIPEDTESEDNRNAELSSTWEVGNSKIKEFVVFDLTWFKNIFQNITGSSSLNIDDFLPPLNAQVEAEQFCKAVINSLNLRKDNYIHTSWGTRSSHLHLSTTLGAVIIDEEVTETGETKNTSDKGNPDGEGKPLGDKSSNDDKPTKPESHKVKKEEIDPDLDAKPKDKDKGVDPKEKGKHYKEFKEKNECEGENKKEQHDSQKP</sequence>
<evidence type="ECO:0000313" key="2">
    <source>
        <dbReference type="EMBL" id="TFK36551.1"/>
    </source>
</evidence>
<dbReference type="EMBL" id="ML213613">
    <property type="protein sequence ID" value="TFK36551.1"/>
    <property type="molecule type" value="Genomic_DNA"/>
</dbReference>
<dbReference type="Proteomes" id="UP000308652">
    <property type="component" value="Unassembled WGS sequence"/>
</dbReference>
<dbReference type="AlphaFoldDB" id="A0A5C3M5Y4"/>
<feature type="compositionally biased region" description="Basic and acidic residues" evidence="1">
    <location>
        <begin position="169"/>
        <end position="257"/>
    </location>
</feature>
<evidence type="ECO:0000313" key="3">
    <source>
        <dbReference type="Proteomes" id="UP000308652"/>
    </source>
</evidence>
<gene>
    <name evidence="2" type="ORF">BDQ12DRAFT_667703</name>
</gene>
<organism evidence="2 3">
    <name type="scientific">Crucibulum laeve</name>
    <dbReference type="NCBI Taxonomy" id="68775"/>
    <lineage>
        <taxon>Eukaryota</taxon>
        <taxon>Fungi</taxon>
        <taxon>Dikarya</taxon>
        <taxon>Basidiomycota</taxon>
        <taxon>Agaricomycotina</taxon>
        <taxon>Agaricomycetes</taxon>
        <taxon>Agaricomycetidae</taxon>
        <taxon>Agaricales</taxon>
        <taxon>Agaricineae</taxon>
        <taxon>Nidulariaceae</taxon>
        <taxon>Crucibulum</taxon>
    </lineage>
</organism>
<name>A0A5C3M5Y4_9AGAR</name>
<proteinExistence type="predicted"/>
<feature type="region of interest" description="Disordered" evidence="1">
    <location>
        <begin position="166"/>
        <end position="257"/>
    </location>
</feature>
<accession>A0A5C3M5Y4</accession>
<keyword evidence="3" id="KW-1185">Reference proteome</keyword>
<evidence type="ECO:0000256" key="1">
    <source>
        <dbReference type="SAM" id="MobiDB-lite"/>
    </source>
</evidence>
<protein>
    <submittedName>
        <fullName evidence="2">Uncharacterized protein</fullName>
    </submittedName>
</protein>